<keyword evidence="1" id="KW-0812">Transmembrane</keyword>
<proteinExistence type="predicted"/>
<keyword evidence="1" id="KW-1133">Transmembrane helix</keyword>
<dbReference type="AlphaFoldDB" id="A0A0L7M486"/>
<feature type="transmembrane region" description="Helical" evidence="1">
    <location>
        <begin position="40"/>
        <end position="59"/>
    </location>
</feature>
<name>A0A0L7M486_PLAF4</name>
<evidence type="ECO:0000313" key="3">
    <source>
        <dbReference type="Proteomes" id="UP000054282"/>
    </source>
</evidence>
<reference evidence="3" key="2">
    <citation type="submission" date="2006-09" db="EMBL/GenBank/DDBJ databases">
        <title>The genome sequence of Plasmodium falciparum Dd2.</title>
        <authorList>
            <consortium name="The Broad Institute Genome Sequencing Platform"/>
            <person name="Birren B."/>
            <person name="Lander E."/>
            <person name="Galagan J."/>
            <person name="Nusbaum C."/>
            <person name="Devon K."/>
            <person name="Henn M."/>
            <person name="Jaffe D."/>
            <person name="Butler J."/>
            <person name="Alvarez P."/>
            <person name="Gnerre S."/>
            <person name="Grabherr M."/>
            <person name="Kleber M."/>
            <person name="Mauceli E."/>
            <person name="Brockman W."/>
            <person name="MacCallum I.A."/>
            <person name="Rounsley S."/>
            <person name="Young S."/>
            <person name="LaButti K."/>
            <person name="Pushparaj V."/>
            <person name="DeCaprio D."/>
            <person name="Crawford M."/>
            <person name="Koehrsen M."/>
            <person name="Engels R."/>
            <person name="Montgomery P."/>
            <person name="Pearson M."/>
            <person name="Howarth C."/>
            <person name="Larson L."/>
            <person name="Luoma S."/>
            <person name="White J."/>
            <person name="Kodira C."/>
            <person name="Zeng Q."/>
            <person name="O'Leary S."/>
            <person name="Yandava C."/>
            <person name="Alvarado L."/>
            <person name="Wirth D."/>
            <person name="Volkman S."/>
            <person name="Hartl D."/>
        </authorList>
    </citation>
    <scope>NUCLEOTIDE SEQUENCE [LARGE SCALE GENOMIC DNA]</scope>
</reference>
<sequence>MALTVKEEEFSNTLIKNASAFDRLKLGNLKNLKIQRSFSFYIYIVCPYYVCFSFFDAVLSHRSVSV</sequence>
<dbReference type="Proteomes" id="UP000054282">
    <property type="component" value="Unassembled WGS sequence"/>
</dbReference>
<accession>A0A0L7M486</accession>
<dbReference type="KEGG" id="pfd:PFDG_05500"/>
<protein>
    <submittedName>
        <fullName evidence="2">Uncharacterized protein</fullName>
    </submittedName>
</protein>
<gene>
    <name evidence="2" type="ORF">PFDG_05500</name>
</gene>
<dbReference type="EMBL" id="DS016630">
    <property type="protein sequence ID" value="KOB87661.1"/>
    <property type="molecule type" value="Genomic_DNA"/>
</dbReference>
<organism evidence="2 3">
    <name type="scientific">Plasmodium falciparum (isolate Dd2)</name>
    <dbReference type="NCBI Taxonomy" id="57267"/>
    <lineage>
        <taxon>Eukaryota</taxon>
        <taxon>Sar</taxon>
        <taxon>Alveolata</taxon>
        <taxon>Apicomplexa</taxon>
        <taxon>Aconoidasida</taxon>
        <taxon>Haemosporida</taxon>
        <taxon>Plasmodiidae</taxon>
        <taxon>Plasmodium</taxon>
        <taxon>Plasmodium (Laverania)</taxon>
    </lineage>
</organism>
<evidence type="ECO:0000256" key="1">
    <source>
        <dbReference type="SAM" id="Phobius"/>
    </source>
</evidence>
<keyword evidence="1" id="KW-0472">Membrane</keyword>
<reference evidence="3" key="1">
    <citation type="submission" date="2006-09" db="EMBL/GenBank/DDBJ databases">
        <title>Annotation of Plasmodium falciparum Dd2.</title>
        <authorList>
            <consortium name="The Broad Institute Genome Sequencing Platform"/>
            <person name="Volkman S.K."/>
            <person name="Neafsey D.E."/>
            <person name="Dash A.P."/>
            <person name="Chitnis C.E."/>
            <person name="Hartl D.L."/>
            <person name="Young S.K."/>
            <person name="Zeng Q."/>
            <person name="Koehrsen M."/>
            <person name="Alvarado L."/>
            <person name="Berlin A."/>
            <person name="Borenstein D."/>
            <person name="Chapman S.B."/>
            <person name="Chen Z."/>
            <person name="Engels R."/>
            <person name="Freedman E."/>
            <person name="Gellesch M."/>
            <person name="Goldberg J."/>
            <person name="Griggs A."/>
            <person name="Gujja S."/>
            <person name="Heilman E.R."/>
            <person name="Heiman D.I."/>
            <person name="Howarth C."/>
            <person name="Jen D."/>
            <person name="Larson L."/>
            <person name="Mehta T."/>
            <person name="Neiman D."/>
            <person name="Park D."/>
            <person name="Pearson M."/>
            <person name="Roberts A."/>
            <person name="Saif S."/>
            <person name="Shea T."/>
            <person name="Shenoy N."/>
            <person name="Sisk P."/>
            <person name="Stolte C."/>
            <person name="Sykes S."/>
            <person name="Walk T."/>
            <person name="White J."/>
            <person name="Yandava C."/>
            <person name="Haas B."/>
            <person name="Henn M.R."/>
            <person name="Nusbaum C."/>
            <person name="Birren B."/>
        </authorList>
    </citation>
    <scope>NUCLEOTIDE SEQUENCE [LARGE SCALE GENOMIC DNA]</scope>
</reference>
<evidence type="ECO:0000313" key="2">
    <source>
        <dbReference type="EMBL" id="KOB87661.1"/>
    </source>
</evidence>